<reference evidence="1 2" key="1">
    <citation type="journal article" date="2021" name="Nat. Plants">
        <title>The Taxus genome provides insights into paclitaxel biosynthesis.</title>
        <authorList>
            <person name="Xiong X."/>
            <person name="Gou J."/>
            <person name="Liao Q."/>
            <person name="Li Y."/>
            <person name="Zhou Q."/>
            <person name="Bi G."/>
            <person name="Li C."/>
            <person name="Du R."/>
            <person name="Wang X."/>
            <person name="Sun T."/>
            <person name="Guo L."/>
            <person name="Liang H."/>
            <person name="Lu P."/>
            <person name="Wu Y."/>
            <person name="Zhang Z."/>
            <person name="Ro D.K."/>
            <person name="Shang Y."/>
            <person name="Huang S."/>
            <person name="Yan J."/>
        </authorList>
    </citation>
    <scope>NUCLEOTIDE SEQUENCE [LARGE SCALE GENOMIC DNA]</scope>
    <source>
        <strain evidence="1">Ta-2019</strain>
    </source>
</reference>
<proteinExistence type="predicted"/>
<sequence>RMLPQIRDSPTRYFYQIRLSDSVTVTSRPDEIYYRVSLLKPCLFFDVVHGRGPLGGGSVSDQNIHEA</sequence>
<dbReference type="EMBL" id="JAHRHJ020000002">
    <property type="protein sequence ID" value="KAH9326139.1"/>
    <property type="molecule type" value="Genomic_DNA"/>
</dbReference>
<accession>A0AA38GME8</accession>
<gene>
    <name evidence="1" type="ORF">KI387_006317</name>
</gene>
<dbReference type="Proteomes" id="UP000824469">
    <property type="component" value="Unassembled WGS sequence"/>
</dbReference>
<organism evidence="1 2">
    <name type="scientific">Taxus chinensis</name>
    <name type="common">Chinese yew</name>
    <name type="synonym">Taxus wallichiana var. chinensis</name>
    <dbReference type="NCBI Taxonomy" id="29808"/>
    <lineage>
        <taxon>Eukaryota</taxon>
        <taxon>Viridiplantae</taxon>
        <taxon>Streptophyta</taxon>
        <taxon>Embryophyta</taxon>
        <taxon>Tracheophyta</taxon>
        <taxon>Spermatophyta</taxon>
        <taxon>Pinopsida</taxon>
        <taxon>Pinidae</taxon>
        <taxon>Conifers II</taxon>
        <taxon>Cupressales</taxon>
        <taxon>Taxaceae</taxon>
        <taxon>Taxus</taxon>
    </lineage>
</organism>
<dbReference type="AlphaFoldDB" id="A0AA38GME8"/>
<evidence type="ECO:0000313" key="1">
    <source>
        <dbReference type="EMBL" id="KAH9326139.1"/>
    </source>
</evidence>
<evidence type="ECO:0000313" key="2">
    <source>
        <dbReference type="Proteomes" id="UP000824469"/>
    </source>
</evidence>
<name>A0AA38GME8_TAXCH</name>
<protein>
    <submittedName>
        <fullName evidence="1">Uncharacterized protein</fullName>
    </submittedName>
</protein>
<feature type="non-terminal residue" evidence="1">
    <location>
        <position position="1"/>
    </location>
</feature>
<keyword evidence="2" id="KW-1185">Reference proteome</keyword>
<feature type="non-terminal residue" evidence="1">
    <location>
        <position position="67"/>
    </location>
</feature>
<comment type="caution">
    <text evidence="1">The sequence shown here is derived from an EMBL/GenBank/DDBJ whole genome shotgun (WGS) entry which is preliminary data.</text>
</comment>